<gene>
    <name evidence="1" type="ORF">RUM43_013718</name>
</gene>
<accession>A0AAN8P5M7</accession>
<evidence type="ECO:0000313" key="1">
    <source>
        <dbReference type="EMBL" id="KAK6618525.1"/>
    </source>
</evidence>
<reference evidence="1 2" key="1">
    <citation type="submission" date="2023-10" db="EMBL/GenBank/DDBJ databases">
        <title>Genomes of two closely related lineages of the louse Polyplax serrata with different host specificities.</title>
        <authorList>
            <person name="Martinu J."/>
            <person name="Tarabai H."/>
            <person name="Stefka J."/>
            <person name="Hypsa V."/>
        </authorList>
    </citation>
    <scope>NUCLEOTIDE SEQUENCE [LARGE SCALE GENOMIC DNA]</scope>
    <source>
        <strain evidence="1">HR10_N</strain>
    </source>
</reference>
<sequence length="120" mass="13137">MLKTSADETLDVVYYPEEEEDPAGDGLLLIEVSSPFWHRPPFGSFWMLISATPVALSPLPVSEGLVSEPLYKVGVSCITIPMVMLSSVCKNCRYIQVRCINSLSLVSVASSEVLGQRRTS</sequence>
<dbReference type="EMBL" id="JAWJWE010000042">
    <property type="protein sequence ID" value="KAK6618525.1"/>
    <property type="molecule type" value="Genomic_DNA"/>
</dbReference>
<proteinExistence type="predicted"/>
<comment type="caution">
    <text evidence="1">The sequence shown here is derived from an EMBL/GenBank/DDBJ whole genome shotgun (WGS) entry which is preliminary data.</text>
</comment>
<dbReference type="Proteomes" id="UP001372834">
    <property type="component" value="Unassembled WGS sequence"/>
</dbReference>
<organism evidence="1 2">
    <name type="scientific">Polyplax serrata</name>
    <name type="common">Common mouse louse</name>
    <dbReference type="NCBI Taxonomy" id="468196"/>
    <lineage>
        <taxon>Eukaryota</taxon>
        <taxon>Metazoa</taxon>
        <taxon>Ecdysozoa</taxon>
        <taxon>Arthropoda</taxon>
        <taxon>Hexapoda</taxon>
        <taxon>Insecta</taxon>
        <taxon>Pterygota</taxon>
        <taxon>Neoptera</taxon>
        <taxon>Paraneoptera</taxon>
        <taxon>Psocodea</taxon>
        <taxon>Troctomorpha</taxon>
        <taxon>Phthiraptera</taxon>
        <taxon>Anoplura</taxon>
        <taxon>Polyplacidae</taxon>
        <taxon>Polyplax</taxon>
    </lineage>
</organism>
<evidence type="ECO:0000313" key="2">
    <source>
        <dbReference type="Proteomes" id="UP001372834"/>
    </source>
</evidence>
<dbReference type="AlphaFoldDB" id="A0AAN8P5M7"/>
<protein>
    <submittedName>
        <fullName evidence="1">Uncharacterized protein</fullName>
    </submittedName>
</protein>
<name>A0AAN8P5M7_POLSC</name>